<evidence type="ECO:0000313" key="2">
    <source>
        <dbReference type="Proteomes" id="UP001164250"/>
    </source>
</evidence>
<dbReference type="Proteomes" id="UP001164250">
    <property type="component" value="Chromosome 15"/>
</dbReference>
<reference evidence="2" key="1">
    <citation type="journal article" date="2023" name="G3 (Bethesda)">
        <title>Genome assembly and association tests identify interacting loci associated with vigor, precocity, and sex in interspecific pistachio rootstocks.</title>
        <authorList>
            <person name="Palmer W."/>
            <person name="Jacygrad E."/>
            <person name="Sagayaradj S."/>
            <person name="Cavanaugh K."/>
            <person name="Han R."/>
            <person name="Bertier L."/>
            <person name="Beede B."/>
            <person name="Kafkas S."/>
            <person name="Golino D."/>
            <person name="Preece J."/>
            <person name="Michelmore R."/>
        </authorList>
    </citation>
    <scope>NUCLEOTIDE SEQUENCE [LARGE SCALE GENOMIC DNA]</scope>
</reference>
<organism evidence="1 2">
    <name type="scientific">Pistacia atlantica</name>
    <dbReference type="NCBI Taxonomy" id="434234"/>
    <lineage>
        <taxon>Eukaryota</taxon>
        <taxon>Viridiplantae</taxon>
        <taxon>Streptophyta</taxon>
        <taxon>Embryophyta</taxon>
        <taxon>Tracheophyta</taxon>
        <taxon>Spermatophyta</taxon>
        <taxon>Magnoliopsida</taxon>
        <taxon>eudicotyledons</taxon>
        <taxon>Gunneridae</taxon>
        <taxon>Pentapetalae</taxon>
        <taxon>rosids</taxon>
        <taxon>malvids</taxon>
        <taxon>Sapindales</taxon>
        <taxon>Anacardiaceae</taxon>
        <taxon>Pistacia</taxon>
    </lineage>
</organism>
<protein>
    <submittedName>
        <fullName evidence="1">Uncharacterized protein</fullName>
    </submittedName>
</protein>
<dbReference type="EMBL" id="CM047910">
    <property type="protein sequence ID" value="KAJ0075836.1"/>
    <property type="molecule type" value="Genomic_DNA"/>
</dbReference>
<keyword evidence="2" id="KW-1185">Reference proteome</keyword>
<gene>
    <name evidence="1" type="ORF">Patl1_34781</name>
</gene>
<sequence>MCSDIVEGMAYLHHHSPVGVIHYDLKPSNVLLINEMTTLVSDFGISRLIMPVGVENVRDIENLGS</sequence>
<comment type="caution">
    <text evidence="1">The sequence shown here is derived from an EMBL/GenBank/DDBJ whole genome shotgun (WGS) entry which is preliminary data.</text>
</comment>
<accession>A0ACC0ZRY1</accession>
<proteinExistence type="predicted"/>
<evidence type="ECO:0000313" key="1">
    <source>
        <dbReference type="EMBL" id="KAJ0075836.1"/>
    </source>
</evidence>
<name>A0ACC0ZRY1_9ROSI</name>